<dbReference type="GO" id="GO:0042744">
    <property type="term" value="P:hydrogen peroxide catabolic process"/>
    <property type="evidence" value="ECO:0007669"/>
    <property type="project" value="UniProtKB-KW"/>
</dbReference>
<comment type="subcellular location">
    <subcellularLocation>
        <location evidence="19">Secreted</location>
    </subcellularLocation>
</comment>
<feature type="binding site" evidence="16">
    <location>
        <position position="297"/>
    </location>
    <ligand>
        <name>Ca(2+)</name>
        <dbReference type="ChEBI" id="CHEBI:29108"/>
        <label>2</label>
    </ligand>
</feature>
<evidence type="ECO:0000256" key="8">
    <source>
        <dbReference type="ARBA" id="ARBA00022837"/>
    </source>
</evidence>
<feature type="disulfide bond" evidence="18">
    <location>
        <begin position="80"/>
        <end position="164"/>
    </location>
</feature>
<evidence type="ECO:0000313" key="24">
    <source>
        <dbReference type="Proteomes" id="UP000290289"/>
    </source>
</evidence>
<keyword evidence="8 16" id="KW-0106">Calcium</keyword>
<dbReference type="PROSITE" id="PS00436">
    <property type="entry name" value="PEROXIDASE_2"/>
    <property type="match status" value="1"/>
</dbReference>
<name>A0A498K6B9_MALDO</name>
<dbReference type="GO" id="GO:0020037">
    <property type="term" value="F:heme binding"/>
    <property type="evidence" value="ECO:0007669"/>
    <property type="project" value="UniProtKB-UniRule"/>
</dbReference>
<evidence type="ECO:0000256" key="10">
    <source>
        <dbReference type="ARBA" id="ARBA00023004"/>
    </source>
</evidence>
<evidence type="ECO:0000259" key="22">
    <source>
        <dbReference type="PROSITE" id="PS50873"/>
    </source>
</evidence>
<evidence type="ECO:0000256" key="20">
    <source>
        <dbReference type="SAM" id="MobiDB-lite"/>
    </source>
</evidence>
<evidence type="ECO:0000256" key="18">
    <source>
        <dbReference type="PIRSR" id="PIRSR600823-5"/>
    </source>
</evidence>
<evidence type="ECO:0000256" key="4">
    <source>
        <dbReference type="ARBA" id="ARBA00012313"/>
    </source>
</evidence>
<dbReference type="PROSITE" id="PS00435">
    <property type="entry name" value="PEROXIDASE_1"/>
    <property type="match status" value="1"/>
</dbReference>
<keyword evidence="5 19" id="KW-0575">Peroxidase</keyword>
<evidence type="ECO:0000256" key="2">
    <source>
        <dbReference type="ARBA" id="ARBA00002322"/>
    </source>
</evidence>
<evidence type="ECO:0000256" key="19">
    <source>
        <dbReference type="RuleBase" id="RU362060"/>
    </source>
</evidence>
<feature type="binding site" evidence="16">
    <location>
        <position position="294"/>
    </location>
    <ligand>
        <name>Ca(2+)</name>
        <dbReference type="ChEBI" id="CHEBI:29108"/>
        <label>2</label>
    </ligand>
</feature>
<feature type="binding site" evidence="15">
    <location>
        <position position="212"/>
    </location>
    <ligand>
        <name>substrate</name>
    </ligand>
</feature>
<evidence type="ECO:0000256" key="7">
    <source>
        <dbReference type="ARBA" id="ARBA00022723"/>
    </source>
</evidence>
<evidence type="ECO:0000256" key="14">
    <source>
        <dbReference type="PIRSR" id="PIRSR600823-1"/>
    </source>
</evidence>
<evidence type="ECO:0000313" key="23">
    <source>
        <dbReference type="EMBL" id="RXI03809.1"/>
    </source>
</evidence>
<feature type="disulfide bond" evidence="18">
    <location>
        <begin position="113"/>
        <end position="118"/>
    </location>
</feature>
<reference evidence="23 24" key="1">
    <citation type="submission" date="2018-10" db="EMBL/GenBank/DDBJ databases">
        <title>A high-quality apple genome assembly.</title>
        <authorList>
            <person name="Hu J."/>
        </authorList>
    </citation>
    <scope>NUCLEOTIDE SEQUENCE [LARGE SCALE GENOMIC DNA]</scope>
    <source>
        <strain evidence="24">cv. HFTH1</strain>
        <tissue evidence="23">Young leaf</tissue>
    </source>
</reference>
<comment type="cofactor">
    <cofactor evidence="16 19">
        <name>Ca(2+)</name>
        <dbReference type="ChEBI" id="CHEBI:29108"/>
    </cofactor>
    <text evidence="16 19">Binds 2 calcium ions per subunit.</text>
</comment>
<comment type="function">
    <text evidence="2">Removal of H(2)O(2), oxidation of toxic reductants, biosynthesis and degradation of lignin, suberization, auxin catabolism, response to environmental stresses such as wounding, pathogen attack and oxidative stress. These functions might be dependent on each isozyme/isoform in each plant tissue.</text>
</comment>
<keyword evidence="21" id="KW-0472">Membrane</keyword>
<dbReference type="InterPro" id="IPR019793">
    <property type="entry name" value="Peroxidases_heam-ligand_BS"/>
</dbReference>
<evidence type="ECO:0000256" key="6">
    <source>
        <dbReference type="ARBA" id="ARBA00022617"/>
    </source>
</evidence>
<dbReference type="STRING" id="3750.A0A498K6B9"/>
<dbReference type="PRINTS" id="PR00458">
    <property type="entry name" value="PEROXIDASE"/>
</dbReference>
<evidence type="ECO:0000256" key="1">
    <source>
        <dbReference type="ARBA" id="ARBA00000189"/>
    </source>
</evidence>
<dbReference type="InterPro" id="IPR000823">
    <property type="entry name" value="Peroxidase_pln"/>
</dbReference>
<keyword evidence="24" id="KW-1185">Reference proteome</keyword>
<evidence type="ECO:0000256" key="13">
    <source>
        <dbReference type="ARBA" id="ARBA00023324"/>
    </source>
</evidence>
<comment type="cofactor">
    <cofactor evidence="16 19">
        <name>heme b</name>
        <dbReference type="ChEBI" id="CHEBI:60344"/>
    </cofactor>
    <text evidence="16 19">Binds 1 heme b (iron(II)-protoporphyrin IX) group per subunit.</text>
</comment>
<feature type="transmembrane region" description="Helical" evidence="21">
    <location>
        <begin position="21"/>
        <end position="43"/>
    </location>
</feature>
<evidence type="ECO:0000256" key="15">
    <source>
        <dbReference type="PIRSR" id="PIRSR600823-2"/>
    </source>
</evidence>
<feature type="binding site" evidence="16">
    <location>
        <position position="117"/>
    </location>
    <ligand>
        <name>Ca(2+)</name>
        <dbReference type="ChEBI" id="CHEBI:29108"/>
        <label>1</label>
    </ligand>
</feature>
<dbReference type="InterPro" id="IPR019794">
    <property type="entry name" value="Peroxidases_AS"/>
</dbReference>
<feature type="disulfide bond" evidence="18">
    <location>
        <begin position="249"/>
        <end position="281"/>
    </location>
</feature>
<keyword evidence="12" id="KW-0325">Glycoprotein</keyword>
<dbReference type="FunFam" id="1.10.520.10:FF:000001">
    <property type="entry name" value="Peroxidase"/>
    <property type="match status" value="1"/>
</dbReference>
<keyword evidence="19" id="KW-0964">Secreted</keyword>
<feature type="active site" description="Proton acceptor" evidence="14">
    <location>
        <position position="111"/>
    </location>
</feature>
<keyword evidence="6 19" id="KW-0349">Heme</keyword>
<dbReference type="PANTHER" id="PTHR31388:SF270">
    <property type="entry name" value="PEROXIDASE 22-RELATED"/>
    <property type="match status" value="1"/>
</dbReference>
<protein>
    <recommendedName>
        <fullName evidence="4 19">Peroxidase</fullName>
        <ecNumber evidence="4 19">1.11.1.7</ecNumber>
    </recommendedName>
</protein>
<sequence>MKQQRQAQMLNEGREERGKEWWWAVGVILLELASCGVMVVVGAQENKEQKKDEREHTKTDQTSAGSGDAQLTPTFYDESCPNATSIVRGVIQEALQTDPRIAASLIRLHFHDCFVNGCDGSILLDNSTSSTSTIDSEKTAFANNNSARGFDVVDSIKTALKNACPAIVSCADILAIAAEESVALSGGPSWTVLLGRRDSTTANRTAANAAIPAPTLTLDGLKANFLAVGLNTTDLVALSGAHTFGRARCQSFTNRLYNFSGTGSPDQTLNSTYLETLSEICPQNGNSSVLTNFDPVTPDTFDANYFSNLQVQKGLLQSDQELFSTSGADTIDIVNDFSTNQSAFFESFVESMIKMGNISPLTGTDGEIRLNCRRVNGDSYGSAATLLTKNGRRKLS</sequence>
<evidence type="ECO:0000256" key="3">
    <source>
        <dbReference type="ARBA" id="ARBA00006873"/>
    </source>
</evidence>
<evidence type="ECO:0000256" key="12">
    <source>
        <dbReference type="ARBA" id="ARBA00023180"/>
    </source>
</evidence>
<keyword evidence="21" id="KW-1133">Transmembrane helix</keyword>
<feature type="binding site" evidence="16">
    <location>
        <position position="243"/>
    </location>
    <ligand>
        <name>Ca(2+)</name>
        <dbReference type="ChEBI" id="CHEBI:29108"/>
        <label>2</label>
    </ligand>
</feature>
<evidence type="ECO:0000256" key="17">
    <source>
        <dbReference type="PIRSR" id="PIRSR600823-4"/>
    </source>
</evidence>
<dbReference type="PANTHER" id="PTHR31388">
    <property type="entry name" value="PEROXIDASE 72-RELATED"/>
    <property type="match status" value="1"/>
</dbReference>
<dbReference type="GO" id="GO:0046872">
    <property type="term" value="F:metal ion binding"/>
    <property type="evidence" value="ECO:0007669"/>
    <property type="project" value="UniProtKB-UniRule"/>
</dbReference>
<evidence type="ECO:0000256" key="21">
    <source>
        <dbReference type="SAM" id="Phobius"/>
    </source>
</evidence>
<organism evidence="23 24">
    <name type="scientific">Malus domestica</name>
    <name type="common">Apple</name>
    <name type="synonym">Pyrus malus</name>
    <dbReference type="NCBI Taxonomy" id="3750"/>
    <lineage>
        <taxon>Eukaryota</taxon>
        <taxon>Viridiplantae</taxon>
        <taxon>Streptophyta</taxon>
        <taxon>Embryophyta</taxon>
        <taxon>Tracheophyta</taxon>
        <taxon>Spermatophyta</taxon>
        <taxon>Magnoliopsida</taxon>
        <taxon>eudicotyledons</taxon>
        <taxon>Gunneridae</taxon>
        <taxon>Pentapetalae</taxon>
        <taxon>rosids</taxon>
        <taxon>fabids</taxon>
        <taxon>Rosales</taxon>
        <taxon>Rosaceae</taxon>
        <taxon>Amygdaloideae</taxon>
        <taxon>Maleae</taxon>
        <taxon>Malus</taxon>
    </lineage>
</organism>
<feature type="region of interest" description="Disordered" evidence="20">
    <location>
        <begin position="46"/>
        <end position="72"/>
    </location>
</feature>
<evidence type="ECO:0000256" key="9">
    <source>
        <dbReference type="ARBA" id="ARBA00023002"/>
    </source>
</evidence>
<evidence type="ECO:0000256" key="11">
    <source>
        <dbReference type="ARBA" id="ARBA00023157"/>
    </source>
</evidence>
<dbReference type="PRINTS" id="PR00461">
    <property type="entry name" value="PLPEROXIDASE"/>
</dbReference>
<dbReference type="GO" id="GO:0140825">
    <property type="term" value="F:lactoperoxidase activity"/>
    <property type="evidence" value="ECO:0007669"/>
    <property type="project" value="UniProtKB-EC"/>
</dbReference>
<feature type="binding site" evidence="16">
    <location>
        <position position="121"/>
    </location>
    <ligand>
        <name>Ca(2+)</name>
        <dbReference type="ChEBI" id="CHEBI:29108"/>
        <label>1</label>
    </ligand>
</feature>
<comment type="catalytic activity">
    <reaction evidence="1 19">
        <text>2 a phenolic donor + H2O2 = 2 a phenolic radical donor + 2 H2O</text>
        <dbReference type="Rhea" id="RHEA:56136"/>
        <dbReference type="ChEBI" id="CHEBI:15377"/>
        <dbReference type="ChEBI" id="CHEBI:16240"/>
        <dbReference type="ChEBI" id="CHEBI:139520"/>
        <dbReference type="ChEBI" id="CHEBI:139521"/>
        <dbReference type="EC" id="1.11.1.7"/>
    </reaction>
</comment>
<dbReference type="CDD" id="cd00693">
    <property type="entry name" value="secretory_peroxidase"/>
    <property type="match status" value="1"/>
</dbReference>
<dbReference type="InterPro" id="IPR033905">
    <property type="entry name" value="Secretory_peroxidase"/>
</dbReference>
<dbReference type="AlphaFoldDB" id="A0A498K6B9"/>
<comment type="caution">
    <text evidence="23">The sequence shown here is derived from an EMBL/GenBank/DDBJ whole genome shotgun (WGS) entry which is preliminary data.</text>
</comment>
<comment type="similarity">
    <text evidence="19">Belongs to the peroxidase family. Classical plant (class III) peroxidase subfamily.</text>
</comment>
<feature type="compositionally biased region" description="Basic and acidic residues" evidence="20">
    <location>
        <begin position="46"/>
        <end position="59"/>
    </location>
</feature>
<feature type="binding site" evidence="16">
    <location>
        <position position="302"/>
    </location>
    <ligand>
        <name>Ca(2+)</name>
        <dbReference type="ChEBI" id="CHEBI:29108"/>
        <label>2</label>
    </ligand>
</feature>
<accession>A0A498K6B9</accession>
<dbReference type="GO" id="GO:0006979">
    <property type="term" value="P:response to oxidative stress"/>
    <property type="evidence" value="ECO:0007669"/>
    <property type="project" value="UniProtKB-UniRule"/>
</dbReference>
<keyword evidence="7 16" id="KW-0479">Metal-binding</keyword>
<dbReference type="PROSITE" id="PS50873">
    <property type="entry name" value="PEROXIDASE_4"/>
    <property type="match status" value="1"/>
</dbReference>
<keyword evidence="11 18" id="KW-1015">Disulfide bond</keyword>
<dbReference type="Gene3D" id="1.10.420.10">
    <property type="entry name" value="Peroxidase, domain 2"/>
    <property type="match status" value="1"/>
</dbReference>
<feature type="site" description="Transition state stabilizer" evidence="17">
    <location>
        <position position="107"/>
    </location>
</feature>
<keyword evidence="21" id="KW-0812">Transmembrane</keyword>
<dbReference type="Gene3D" id="1.10.520.10">
    <property type="match status" value="1"/>
</dbReference>
<feature type="disulfide bond" evidence="18">
    <location>
        <begin position="170"/>
        <end position="372"/>
    </location>
</feature>
<feature type="binding site" evidence="16">
    <location>
        <position position="115"/>
    </location>
    <ligand>
        <name>Ca(2+)</name>
        <dbReference type="ChEBI" id="CHEBI:29108"/>
        <label>1</label>
    </ligand>
</feature>
<dbReference type="EMBL" id="RDQH01000329">
    <property type="protein sequence ID" value="RXI03809.1"/>
    <property type="molecule type" value="Genomic_DNA"/>
</dbReference>
<dbReference type="SUPFAM" id="SSF48113">
    <property type="entry name" value="Heme-dependent peroxidases"/>
    <property type="match status" value="1"/>
</dbReference>
<gene>
    <name evidence="23" type="ORF">DVH24_038083</name>
</gene>
<dbReference type="InterPro" id="IPR010255">
    <property type="entry name" value="Haem_peroxidase_sf"/>
</dbReference>
<dbReference type="EC" id="1.11.1.7" evidence="4 19"/>
<dbReference type="FunFam" id="1.10.420.10:FF:000001">
    <property type="entry name" value="Peroxidase"/>
    <property type="match status" value="1"/>
</dbReference>
<feature type="binding site" evidence="16">
    <location>
        <position position="137"/>
    </location>
    <ligand>
        <name>Ca(2+)</name>
        <dbReference type="ChEBI" id="CHEBI:29108"/>
        <label>1</label>
    </ligand>
</feature>
<keyword evidence="10 16" id="KW-0408">Iron</keyword>
<evidence type="ECO:0000256" key="16">
    <source>
        <dbReference type="PIRSR" id="PIRSR600823-3"/>
    </source>
</evidence>
<feature type="binding site" evidence="16">
    <location>
        <position position="112"/>
    </location>
    <ligand>
        <name>Ca(2+)</name>
        <dbReference type="ChEBI" id="CHEBI:29108"/>
        <label>1</label>
    </ligand>
</feature>
<feature type="binding site" evidence="16">
    <location>
        <position position="119"/>
    </location>
    <ligand>
        <name>Ca(2+)</name>
        <dbReference type="ChEBI" id="CHEBI:29108"/>
        <label>1</label>
    </ligand>
</feature>
<feature type="binding site" description="axial binding residue" evidence="16">
    <location>
        <position position="242"/>
    </location>
    <ligand>
        <name>heme b</name>
        <dbReference type="ChEBI" id="CHEBI:60344"/>
    </ligand>
    <ligandPart>
        <name>Fe</name>
        <dbReference type="ChEBI" id="CHEBI:18248"/>
    </ligandPart>
</feature>
<proteinExistence type="inferred from homology"/>
<comment type="similarity">
    <text evidence="3">Belongs to the peroxidase family. Ascorbate peroxidase subfamily.</text>
</comment>
<dbReference type="Proteomes" id="UP000290289">
    <property type="component" value="Chromosome 3"/>
</dbReference>
<keyword evidence="13 19" id="KW-0376">Hydrogen peroxide</keyword>
<evidence type="ECO:0000256" key="5">
    <source>
        <dbReference type="ARBA" id="ARBA00022559"/>
    </source>
</evidence>
<feature type="compositionally biased region" description="Polar residues" evidence="20">
    <location>
        <begin position="60"/>
        <end position="72"/>
    </location>
</feature>
<keyword evidence="9 19" id="KW-0560">Oxidoreductase</keyword>
<dbReference type="GO" id="GO:0005576">
    <property type="term" value="C:extracellular region"/>
    <property type="evidence" value="ECO:0007669"/>
    <property type="project" value="UniProtKB-SubCell"/>
</dbReference>
<dbReference type="Pfam" id="PF00141">
    <property type="entry name" value="peroxidase"/>
    <property type="match status" value="1"/>
</dbReference>
<dbReference type="InterPro" id="IPR002016">
    <property type="entry name" value="Haem_peroxidase"/>
</dbReference>
<feature type="domain" description="Plant heme peroxidase family profile" evidence="22">
    <location>
        <begin position="70"/>
        <end position="376"/>
    </location>
</feature>